<keyword evidence="1" id="KW-1133">Transmembrane helix</keyword>
<proteinExistence type="predicted"/>
<dbReference type="EMBL" id="CAJOBH010106063">
    <property type="protein sequence ID" value="CAF4637646.1"/>
    <property type="molecule type" value="Genomic_DNA"/>
</dbReference>
<organism evidence="2 3">
    <name type="scientific">Rotaria magnacalcarata</name>
    <dbReference type="NCBI Taxonomy" id="392030"/>
    <lineage>
        <taxon>Eukaryota</taxon>
        <taxon>Metazoa</taxon>
        <taxon>Spiralia</taxon>
        <taxon>Gnathifera</taxon>
        <taxon>Rotifera</taxon>
        <taxon>Eurotatoria</taxon>
        <taxon>Bdelloidea</taxon>
        <taxon>Philodinida</taxon>
        <taxon>Philodinidae</taxon>
        <taxon>Rotaria</taxon>
    </lineage>
</organism>
<keyword evidence="1" id="KW-0472">Membrane</keyword>
<sequence length="209" mass="24678">QQFSIYNGSEENLCYQIQSQLAPLQKIEIIIRPSNQVVAKLETRRTIFLYEANISILDRRSNQWTNGEIQEQFSFHLDRYIIEWNSDIITMETGSTSFSTRFLHRDGGDILAQYYKRWFSSERSKKYDMKIYSTEIPETIYFLLLAVKDEKEITLKKFSEIIKETLADSPSIRYVAGALLLYPFFYVALFALLYVSAVNNLFQIFKFFE</sequence>
<comment type="caution">
    <text evidence="2">The sequence shown here is derived from an EMBL/GenBank/DDBJ whole genome shotgun (WGS) entry which is preliminary data.</text>
</comment>
<feature type="transmembrane region" description="Helical" evidence="1">
    <location>
        <begin position="179"/>
        <end position="202"/>
    </location>
</feature>
<evidence type="ECO:0000313" key="2">
    <source>
        <dbReference type="EMBL" id="CAF4637646.1"/>
    </source>
</evidence>
<dbReference type="Proteomes" id="UP000681967">
    <property type="component" value="Unassembled WGS sequence"/>
</dbReference>
<keyword evidence="1" id="KW-0812">Transmembrane</keyword>
<accession>A0A8S2ZKC9</accession>
<reference evidence="2" key="1">
    <citation type="submission" date="2021-02" db="EMBL/GenBank/DDBJ databases">
        <authorList>
            <person name="Nowell W R."/>
        </authorList>
    </citation>
    <scope>NUCLEOTIDE SEQUENCE</scope>
</reference>
<evidence type="ECO:0000313" key="3">
    <source>
        <dbReference type="Proteomes" id="UP000681967"/>
    </source>
</evidence>
<protein>
    <submittedName>
        <fullName evidence="2">Uncharacterized protein</fullName>
    </submittedName>
</protein>
<name>A0A8S2ZKC9_9BILA</name>
<feature type="non-terminal residue" evidence="2">
    <location>
        <position position="1"/>
    </location>
</feature>
<gene>
    <name evidence="2" type="ORF">BYL167_LOCUS41635</name>
</gene>
<dbReference type="AlphaFoldDB" id="A0A8S2ZKC9"/>
<evidence type="ECO:0000256" key="1">
    <source>
        <dbReference type="SAM" id="Phobius"/>
    </source>
</evidence>